<protein>
    <recommendedName>
        <fullName evidence="7">THAP-type domain-containing protein</fullName>
    </recommendedName>
</protein>
<dbReference type="Proteomes" id="UP001159427">
    <property type="component" value="Unassembled WGS sequence"/>
</dbReference>
<feature type="non-terminal residue" evidence="8">
    <location>
        <position position="386"/>
    </location>
</feature>
<feature type="domain" description="THAP-type" evidence="7">
    <location>
        <begin position="1"/>
        <end position="54"/>
    </location>
</feature>
<dbReference type="Pfam" id="PF13359">
    <property type="entry name" value="DDE_Tnp_4"/>
    <property type="match status" value="1"/>
</dbReference>
<evidence type="ECO:0000256" key="1">
    <source>
        <dbReference type="ARBA" id="ARBA00001968"/>
    </source>
</evidence>
<evidence type="ECO:0000256" key="4">
    <source>
        <dbReference type="ARBA" id="ARBA00022833"/>
    </source>
</evidence>
<accession>A0ABN8M6N9</accession>
<comment type="cofactor">
    <cofactor evidence="1">
        <name>a divalent metal cation</name>
        <dbReference type="ChEBI" id="CHEBI:60240"/>
    </cofactor>
</comment>
<dbReference type="PANTHER" id="PTHR23080">
    <property type="entry name" value="THAP DOMAIN PROTEIN"/>
    <property type="match status" value="1"/>
</dbReference>
<gene>
    <name evidence="8" type="ORF">PEVE_00018831</name>
</gene>
<keyword evidence="9" id="KW-1185">Reference proteome</keyword>
<evidence type="ECO:0000259" key="7">
    <source>
        <dbReference type="PROSITE" id="PS50950"/>
    </source>
</evidence>
<sequence length="386" mass="43806">LKRKWLHAIRRDEGKYFKVTEATKVCSRHFRPGEIKKTLAGKNELRAGVVPSVFAWIRTSPRKRKDPIARNFEIHASKSALKLNVSSVDLTDDVPVNSTNDDSVEFAESADRSTSFSCSVRDAEMQTEPEIGSETELRQQVLEQKSQLEIAFRRIGALQKQLFSVDRFKEDDSSTRFYTGFPNWSTFLAVFNYLNPGDEGENIAYWLSHRVFITWLNFMYLRLGQINIWPSRTAIDKTMPEDFKKKYSSTRVIIDCTEVRCQMPSSLQLNGELFSNYKHHTTLKGLIGISPGGAITFISQLYTGSISDREIVARSGFLDLPFEDNDSVMADKGFTIQDLLPLGVSLNIPPFLGSSSQMPAEDVVKTQEIASLRIHVERAINKIKNF</sequence>
<dbReference type="PROSITE" id="PS50950">
    <property type="entry name" value="ZF_THAP"/>
    <property type="match status" value="1"/>
</dbReference>
<dbReference type="SUPFAM" id="SSF57716">
    <property type="entry name" value="Glucocorticoid receptor-like (DNA-binding domain)"/>
    <property type="match status" value="1"/>
</dbReference>
<feature type="non-terminal residue" evidence="8">
    <location>
        <position position="1"/>
    </location>
</feature>
<keyword evidence="2" id="KW-0479">Metal-binding</keyword>
<dbReference type="EMBL" id="CALNXI010000255">
    <property type="protein sequence ID" value="CAH3023306.1"/>
    <property type="molecule type" value="Genomic_DNA"/>
</dbReference>
<comment type="caution">
    <text evidence="8">The sequence shown here is derived from an EMBL/GenBank/DDBJ whole genome shotgun (WGS) entry which is preliminary data.</text>
</comment>
<evidence type="ECO:0000256" key="6">
    <source>
        <dbReference type="PROSITE-ProRule" id="PRU00309"/>
    </source>
</evidence>
<proteinExistence type="predicted"/>
<keyword evidence="4" id="KW-0862">Zinc</keyword>
<evidence type="ECO:0000256" key="2">
    <source>
        <dbReference type="ARBA" id="ARBA00022723"/>
    </source>
</evidence>
<keyword evidence="3 6" id="KW-0863">Zinc-finger</keyword>
<keyword evidence="5 6" id="KW-0238">DNA-binding</keyword>
<evidence type="ECO:0000256" key="3">
    <source>
        <dbReference type="ARBA" id="ARBA00022771"/>
    </source>
</evidence>
<evidence type="ECO:0000313" key="9">
    <source>
        <dbReference type="Proteomes" id="UP001159427"/>
    </source>
</evidence>
<evidence type="ECO:0000256" key="5">
    <source>
        <dbReference type="ARBA" id="ARBA00023125"/>
    </source>
</evidence>
<reference evidence="8 9" key="1">
    <citation type="submission" date="2022-05" db="EMBL/GenBank/DDBJ databases">
        <authorList>
            <consortium name="Genoscope - CEA"/>
            <person name="William W."/>
        </authorList>
    </citation>
    <scope>NUCLEOTIDE SEQUENCE [LARGE SCALE GENOMIC DNA]</scope>
</reference>
<dbReference type="PANTHER" id="PTHR23080:SF133">
    <property type="entry name" value="SI:CH211-262I1.5-RELATED"/>
    <property type="match status" value="1"/>
</dbReference>
<dbReference type="InterPro" id="IPR027806">
    <property type="entry name" value="HARBI1_dom"/>
</dbReference>
<organism evidence="8 9">
    <name type="scientific">Porites evermanni</name>
    <dbReference type="NCBI Taxonomy" id="104178"/>
    <lineage>
        <taxon>Eukaryota</taxon>
        <taxon>Metazoa</taxon>
        <taxon>Cnidaria</taxon>
        <taxon>Anthozoa</taxon>
        <taxon>Hexacorallia</taxon>
        <taxon>Scleractinia</taxon>
        <taxon>Fungiina</taxon>
        <taxon>Poritidae</taxon>
        <taxon>Porites</taxon>
    </lineage>
</organism>
<evidence type="ECO:0000313" key="8">
    <source>
        <dbReference type="EMBL" id="CAH3023306.1"/>
    </source>
</evidence>
<dbReference type="InterPro" id="IPR006612">
    <property type="entry name" value="THAP_Znf"/>
</dbReference>
<name>A0ABN8M6N9_9CNID</name>
<dbReference type="Pfam" id="PF05485">
    <property type="entry name" value="THAP"/>
    <property type="match status" value="1"/>
</dbReference>